<evidence type="ECO:0000313" key="3">
    <source>
        <dbReference type="EMBL" id="KAK8876975.1"/>
    </source>
</evidence>
<accession>A0ABR2JGW9</accession>
<evidence type="ECO:0000256" key="1">
    <source>
        <dbReference type="SAM" id="MobiDB-lite"/>
    </source>
</evidence>
<proteinExistence type="predicted"/>
<comment type="caution">
    <text evidence="3">The sequence shown here is derived from an EMBL/GenBank/DDBJ whole genome shotgun (WGS) entry which is preliminary data.</text>
</comment>
<name>A0ABR2JGW9_9PEZI</name>
<keyword evidence="4" id="KW-1185">Reference proteome</keyword>
<gene>
    <name evidence="3" type="ORF">PGQ11_001921</name>
</gene>
<dbReference type="EMBL" id="JAPCWZ010000002">
    <property type="protein sequence ID" value="KAK8876975.1"/>
    <property type="molecule type" value="Genomic_DNA"/>
</dbReference>
<protein>
    <submittedName>
        <fullName evidence="3">Uncharacterized protein</fullName>
    </submittedName>
</protein>
<feature type="region of interest" description="Disordered" evidence="1">
    <location>
        <begin position="61"/>
        <end position="139"/>
    </location>
</feature>
<feature type="compositionally biased region" description="Basic and acidic residues" evidence="1">
    <location>
        <begin position="64"/>
        <end position="94"/>
    </location>
</feature>
<reference evidence="3 4" key="1">
    <citation type="journal article" date="2024" name="IMA Fungus">
        <title>Apiospora arundinis, a panoply of carbohydrate-active enzymes and secondary metabolites.</title>
        <authorList>
            <person name="Sorensen T."/>
            <person name="Petersen C."/>
            <person name="Muurmann A.T."/>
            <person name="Christiansen J.V."/>
            <person name="Brundto M.L."/>
            <person name="Overgaard C.K."/>
            <person name="Boysen A.T."/>
            <person name="Wollenberg R.D."/>
            <person name="Larsen T.O."/>
            <person name="Sorensen J.L."/>
            <person name="Nielsen K.L."/>
            <person name="Sondergaard T.E."/>
        </authorList>
    </citation>
    <scope>NUCLEOTIDE SEQUENCE [LARGE SCALE GENOMIC DNA]</scope>
    <source>
        <strain evidence="3 4">AAU 773</strain>
    </source>
</reference>
<dbReference type="Proteomes" id="UP001390339">
    <property type="component" value="Unassembled WGS sequence"/>
</dbReference>
<organism evidence="3 4">
    <name type="scientific">Apiospora arundinis</name>
    <dbReference type="NCBI Taxonomy" id="335852"/>
    <lineage>
        <taxon>Eukaryota</taxon>
        <taxon>Fungi</taxon>
        <taxon>Dikarya</taxon>
        <taxon>Ascomycota</taxon>
        <taxon>Pezizomycotina</taxon>
        <taxon>Sordariomycetes</taxon>
        <taxon>Xylariomycetidae</taxon>
        <taxon>Amphisphaeriales</taxon>
        <taxon>Apiosporaceae</taxon>
        <taxon>Apiospora</taxon>
    </lineage>
</organism>
<feature type="chain" id="PRO_5045594646" evidence="2">
    <location>
        <begin position="19"/>
        <end position="139"/>
    </location>
</feature>
<evidence type="ECO:0000256" key="2">
    <source>
        <dbReference type="SAM" id="SignalP"/>
    </source>
</evidence>
<feature type="signal peptide" evidence="2">
    <location>
        <begin position="1"/>
        <end position="18"/>
    </location>
</feature>
<keyword evidence="2" id="KW-0732">Signal</keyword>
<evidence type="ECO:0000313" key="4">
    <source>
        <dbReference type="Proteomes" id="UP001390339"/>
    </source>
</evidence>
<sequence>MQFSNIALALQVVALASAAAIPNGAELDKRSPIEVDVQQNNYCLPSNLNCPIRRAATAAVAEEPVDKREPNSGRPEAHAQVTHVDHRLPGKREPNTGLPEAHADVTDIYFHRPGKRDPNSGRPPAHADVTDVYFHHPGN</sequence>